<name>A0AAV4XNP9_CAEEX</name>
<protein>
    <submittedName>
        <fullName evidence="1">Uncharacterized protein</fullName>
    </submittedName>
</protein>
<evidence type="ECO:0000313" key="2">
    <source>
        <dbReference type="Proteomes" id="UP001054945"/>
    </source>
</evidence>
<dbReference type="AlphaFoldDB" id="A0AAV4XNP9"/>
<dbReference type="EMBL" id="BPLR01000522">
    <property type="protein sequence ID" value="GIY95434.1"/>
    <property type="molecule type" value="Genomic_DNA"/>
</dbReference>
<keyword evidence="2" id="KW-1185">Reference proteome</keyword>
<reference evidence="1 2" key="1">
    <citation type="submission" date="2021-06" db="EMBL/GenBank/DDBJ databases">
        <title>Caerostris extrusa draft genome.</title>
        <authorList>
            <person name="Kono N."/>
            <person name="Arakawa K."/>
        </authorList>
    </citation>
    <scope>NUCLEOTIDE SEQUENCE [LARGE SCALE GENOMIC DNA]</scope>
</reference>
<organism evidence="1 2">
    <name type="scientific">Caerostris extrusa</name>
    <name type="common">Bark spider</name>
    <name type="synonym">Caerostris bankana</name>
    <dbReference type="NCBI Taxonomy" id="172846"/>
    <lineage>
        <taxon>Eukaryota</taxon>
        <taxon>Metazoa</taxon>
        <taxon>Ecdysozoa</taxon>
        <taxon>Arthropoda</taxon>
        <taxon>Chelicerata</taxon>
        <taxon>Arachnida</taxon>
        <taxon>Araneae</taxon>
        <taxon>Araneomorphae</taxon>
        <taxon>Entelegynae</taxon>
        <taxon>Araneoidea</taxon>
        <taxon>Araneidae</taxon>
        <taxon>Caerostris</taxon>
    </lineage>
</organism>
<evidence type="ECO:0000313" key="1">
    <source>
        <dbReference type="EMBL" id="GIY95434.1"/>
    </source>
</evidence>
<proteinExistence type="predicted"/>
<gene>
    <name evidence="1" type="ORF">CEXT_602601</name>
</gene>
<dbReference type="Proteomes" id="UP001054945">
    <property type="component" value="Unassembled WGS sequence"/>
</dbReference>
<accession>A0AAV4XNP9</accession>
<comment type="caution">
    <text evidence="1">The sequence shown here is derived from an EMBL/GenBank/DDBJ whole genome shotgun (WGS) entry which is preliminary data.</text>
</comment>
<sequence length="115" mass="13445">MTQYVYIPKRHRLNTSREKRRQQTADISHRCDAAFEFELHVWKEATAVVVSKVLGKKSHCRKGEIVDFVSLKYGQCLILQGTSQSFETFTPLSRRMSRVPTARQLSFKWLKVDNI</sequence>